<organism evidence="1 2">
    <name type="scientific">Psychroflexus aurantiacus</name>
    <dbReference type="NCBI Taxonomy" id="2709310"/>
    <lineage>
        <taxon>Bacteria</taxon>
        <taxon>Pseudomonadati</taxon>
        <taxon>Bacteroidota</taxon>
        <taxon>Flavobacteriia</taxon>
        <taxon>Flavobacteriales</taxon>
        <taxon>Flavobacteriaceae</taxon>
        <taxon>Psychroflexus</taxon>
    </lineage>
</organism>
<evidence type="ECO:0000313" key="2">
    <source>
        <dbReference type="Proteomes" id="UP000478505"/>
    </source>
</evidence>
<evidence type="ECO:0000313" key="1">
    <source>
        <dbReference type="EMBL" id="NEV93937.1"/>
    </source>
</evidence>
<dbReference type="Pfam" id="PF05635">
    <property type="entry name" value="23S_rRNA_IVP"/>
    <property type="match status" value="1"/>
</dbReference>
<sequence length="118" mass="13685">MNHKDLEAWKASMELVDCAYQLSKKMPKSEDFILKQQFLRSAISVPSNISEGCGRSSDKELIRFLDISLGSLAELDTQFDIAFRQDYFDDNETFKELLIKTRKLIIGLKNYLKKKTIE</sequence>
<name>A0A6B3R452_9FLAO</name>
<dbReference type="Proteomes" id="UP000478505">
    <property type="component" value="Unassembled WGS sequence"/>
</dbReference>
<dbReference type="InterPro" id="IPR012657">
    <property type="entry name" value="23S_rRNA-intervening_sequence"/>
</dbReference>
<dbReference type="NCBIfam" id="TIGR02436">
    <property type="entry name" value="four helix bundle protein"/>
    <property type="match status" value="1"/>
</dbReference>
<dbReference type="PANTHER" id="PTHR38471:SF2">
    <property type="entry name" value="FOUR HELIX BUNDLE PROTEIN"/>
    <property type="match status" value="1"/>
</dbReference>
<dbReference type="PANTHER" id="PTHR38471">
    <property type="entry name" value="FOUR HELIX BUNDLE PROTEIN"/>
    <property type="match status" value="1"/>
</dbReference>
<protein>
    <submittedName>
        <fullName evidence="1">Four helix bundle protein</fullName>
    </submittedName>
</protein>
<comment type="caution">
    <text evidence="1">The sequence shown here is derived from an EMBL/GenBank/DDBJ whole genome shotgun (WGS) entry which is preliminary data.</text>
</comment>
<keyword evidence="2" id="KW-1185">Reference proteome</keyword>
<proteinExistence type="predicted"/>
<dbReference type="Gene3D" id="1.20.1440.60">
    <property type="entry name" value="23S rRNA-intervening sequence"/>
    <property type="match status" value="1"/>
</dbReference>
<dbReference type="AlphaFoldDB" id="A0A6B3R452"/>
<dbReference type="InterPro" id="IPR036583">
    <property type="entry name" value="23S_rRNA_IVS_sf"/>
</dbReference>
<reference evidence="1 2" key="1">
    <citation type="submission" date="2020-02" db="EMBL/GenBank/DDBJ databases">
        <title>Flavobacteriaceae Psychroflexus bacterium YR1-1, complete genome.</title>
        <authorList>
            <person name="Li Y."/>
            <person name="Wu S."/>
        </authorList>
    </citation>
    <scope>NUCLEOTIDE SEQUENCE [LARGE SCALE GENOMIC DNA]</scope>
    <source>
        <strain evidence="1 2">YR1-1</strain>
    </source>
</reference>
<accession>A0A6B3R452</accession>
<dbReference type="EMBL" id="JAAIKD010000003">
    <property type="protein sequence ID" value="NEV93937.1"/>
    <property type="molecule type" value="Genomic_DNA"/>
</dbReference>
<dbReference type="CDD" id="cd16377">
    <property type="entry name" value="23S_rRNA_IVP_like"/>
    <property type="match status" value="1"/>
</dbReference>
<gene>
    <name evidence="1" type="ORF">G3567_07230</name>
</gene>
<dbReference type="SUPFAM" id="SSF158446">
    <property type="entry name" value="IVS-encoded protein-like"/>
    <property type="match status" value="1"/>
</dbReference>
<dbReference type="RefSeq" id="WP_164004652.1">
    <property type="nucleotide sequence ID" value="NZ_JAAIKD010000003.1"/>
</dbReference>